<organism evidence="14 15">
    <name type="scientific">Clostridium frigidicarnis</name>
    <dbReference type="NCBI Taxonomy" id="84698"/>
    <lineage>
        <taxon>Bacteria</taxon>
        <taxon>Bacillati</taxon>
        <taxon>Bacillota</taxon>
        <taxon>Clostridia</taxon>
        <taxon>Eubacteriales</taxon>
        <taxon>Clostridiaceae</taxon>
        <taxon>Clostridium</taxon>
    </lineage>
</organism>
<dbReference type="GO" id="GO:0005886">
    <property type="term" value="C:plasma membrane"/>
    <property type="evidence" value="ECO:0007669"/>
    <property type="project" value="UniProtKB-SubCell"/>
</dbReference>
<keyword evidence="15" id="KW-1185">Reference proteome</keyword>
<dbReference type="GO" id="GO:0000155">
    <property type="term" value="F:phosphorelay sensor kinase activity"/>
    <property type="evidence" value="ECO:0007669"/>
    <property type="project" value="InterPro"/>
</dbReference>
<evidence type="ECO:0000259" key="13">
    <source>
        <dbReference type="PROSITE" id="PS50109"/>
    </source>
</evidence>
<sequence length="605" mass="69504">MKRGLKQKFFFLFSTMFGVIFIIVSVSIYNLLRIKSTTDTLMADNYSSIGATSAMATIVDKQNTNIVNFINTKKDEYRKDFYILNGEFYKQYIFQSNNITEKGESNGNNNVRTDYDTFMEKAVKVFKGEDRSAEENLTIYMKEVQPQYMSLKENLKYIENLNEEGLLNKQQNLKDRVDLSMYTMVFLSIILMIFTINIFIRYINKFLEPIVILKEDIINSKQSGFLHKTRVLSDDEVGLLAKEFNKMNEKINEFKNSTLGKIMEEKNKSEAIVESISDPIIVLDENFRIVSLNDCCEKEFKLSLSIVRNRHILEAITNGELFDCISSFIKYGEDKASKIISIENTTYDVTLCYFMDIDKKRRGLIVYFHNITEIKRVETMKQEFISSLSHEIKTPLTSLIMGASILEESDIDNNYKKIVKTISDDGDKILTLINNFLRIHEIESYNNLLNIDSFSIIQLIEGCLDGFYTLADSKEIKILTEYDEDIPRITGDMEKLGWVINNLLSNAIKYSNNEATVKVTVRKDKNNIEVDVKDNGIGISKEDHPKIFDKFYRGVDDTEGTGLGLALSKELIELHKGCIECESKLGEGSLFRIILPIGGDINEET</sequence>
<dbReference type="InterPro" id="IPR035965">
    <property type="entry name" value="PAS-like_dom_sf"/>
</dbReference>
<evidence type="ECO:0000256" key="12">
    <source>
        <dbReference type="SAM" id="Phobius"/>
    </source>
</evidence>
<evidence type="ECO:0000256" key="10">
    <source>
        <dbReference type="ARBA" id="ARBA00023012"/>
    </source>
</evidence>
<feature type="domain" description="Histidine kinase" evidence="13">
    <location>
        <begin position="387"/>
        <end position="599"/>
    </location>
</feature>
<evidence type="ECO:0000256" key="6">
    <source>
        <dbReference type="ARBA" id="ARBA00022679"/>
    </source>
</evidence>
<evidence type="ECO:0000256" key="4">
    <source>
        <dbReference type="ARBA" id="ARBA00022475"/>
    </source>
</evidence>
<evidence type="ECO:0000313" key="15">
    <source>
        <dbReference type="Proteomes" id="UP000198619"/>
    </source>
</evidence>
<dbReference type="PANTHER" id="PTHR42878">
    <property type="entry name" value="TWO-COMPONENT HISTIDINE KINASE"/>
    <property type="match status" value="1"/>
</dbReference>
<keyword evidence="9" id="KW-0067">ATP-binding</keyword>
<dbReference type="CDD" id="cd00082">
    <property type="entry name" value="HisKA"/>
    <property type="match status" value="1"/>
</dbReference>
<dbReference type="SMART" id="SM00388">
    <property type="entry name" value="HisKA"/>
    <property type="match status" value="1"/>
</dbReference>
<dbReference type="GO" id="GO:0007234">
    <property type="term" value="P:osmosensory signaling via phosphorelay pathway"/>
    <property type="evidence" value="ECO:0007669"/>
    <property type="project" value="TreeGrafter"/>
</dbReference>
<dbReference type="EC" id="2.7.13.3" evidence="3"/>
<keyword evidence="12" id="KW-0812">Transmembrane</keyword>
<keyword evidence="4" id="KW-1003">Cell membrane</keyword>
<dbReference type="InterPro" id="IPR036890">
    <property type="entry name" value="HATPase_C_sf"/>
</dbReference>
<evidence type="ECO:0000256" key="3">
    <source>
        <dbReference type="ARBA" id="ARBA00012438"/>
    </source>
</evidence>
<keyword evidence="8 14" id="KW-0418">Kinase</keyword>
<comment type="subcellular location">
    <subcellularLocation>
        <location evidence="2">Cell membrane</location>
    </subcellularLocation>
</comment>
<evidence type="ECO:0000256" key="2">
    <source>
        <dbReference type="ARBA" id="ARBA00004236"/>
    </source>
</evidence>
<dbReference type="EMBL" id="FOKI01000004">
    <property type="protein sequence ID" value="SFA84640.1"/>
    <property type="molecule type" value="Genomic_DNA"/>
</dbReference>
<dbReference type="Pfam" id="PF02518">
    <property type="entry name" value="HATPase_c"/>
    <property type="match status" value="1"/>
</dbReference>
<dbReference type="FunFam" id="3.30.565.10:FF:000023">
    <property type="entry name" value="PAS domain-containing sensor histidine kinase"/>
    <property type="match status" value="1"/>
</dbReference>
<dbReference type="InterPro" id="IPR003661">
    <property type="entry name" value="HisK_dim/P_dom"/>
</dbReference>
<dbReference type="GO" id="GO:0005524">
    <property type="term" value="F:ATP binding"/>
    <property type="evidence" value="ECO:0007669"/>
    <property type="project" value="UniProtKB-KW"/>
</dbReference>
<dbReference type="InterPro" id="IPR005467">
    <property type="entry name" value="His_kinase_dom"/>
</dbReference>
<evidence type="ECO:0000256" key="5">
    <source>
        <dbReference type="ARBA" id="ARBA00022553"/>
    </source>
</evidence>
<dbReference type="Gene3D" id="3.30.450.20">
    <property type="entry name" value="PAS domain"/>
    <property type="match status" value="1"/>
</dbReference>
<evidence type="ECO:0000256" key="7">
    <source>
        <dbReference type="ARBA" id="ARBA00022741"/>
    </source>
</evidence>
<dbReference type="Proteomes" id="UP000198619">
    <property type="component" value="Unassembled WGS sequence"/>
</dbReference>
<dbReference type="PANTHER" id="PTHR42878:SF7">
    <property type="entry name" value="SENSOR HISTIDINE KINASE GLRK"/>
    <property type="match status" value="1"/>
</dbReference>
<keyword evidence="11 12" id="KW-0472">Membrane</keyword>
<protein>
    <recommendedName>
        <fullName evidence="3">histidine kinase</fullName>
        <ecNumber evidence="3">2.7.13.3</ecNumber>
    </recommendedName>
</protein>
<dbReference type="GO" id="GO:0030295">
    <property type="term" value="F:protein kinase activator activity"/>
    <property type="evidence" value="ECO:0007669"/>
    <property type="project" value="TreeGrafter"/>
</dbReference>
<dbReference type="RefSeq" id="WP_090038942.1">
    <property type="nucleotide sequence ID" value="NZ_FOKI01000004.1"/>
</dbReference>
<keyword evidence="10" id="KW-0902">Two-component regulatory system</keyword>
<dbReference type="Gene3D" id="1.10.287.130">
    <property type="match status" value="1"/>
</dbReference>
<dbReference type="InterPro" id="IPR003594">
    <property type="entry name" value="HATPase_dom"/>
</dbReference>
<accession>A0A1I0W8P3</accession>
<dbReference type="AlphaFoldDB" id="A0A1I0W8P3"/>
<keyword evidence="6" id="KW-0808">Transferase</keyword>
<dbReference type="CDD" id="cd00075">
    <property type="entry name" value="HATPase"/>
    <property type="match status" value="1"/>
</dbReference>
<feature type="transmembrane region" description="Helical" evidence="12">
    <location>
        <begin position="9"/>
        <end position="32"/>
    </location>
</feature>
<dbReference type="InterPro" id="IPR004358">
    <property type="entry name" value="Sig_transdc_His_kin-like_C"/>
</dbReference>
<dbReference type="OrthoDB" id="9815750at2"/>
<dbReference type="SUPFAM" id="SSF55874">
    <property type="entry name" value="ATPase domain of HSP90 chaperone/DNA topoisomerase II/histidine kinase"/>
    <property type="match status" value="1"/>
</dbReference>
<keyword evidence="5" id="KW-0597">Phosphoprotein</keyword>
<dbReference type="InterPro" id="IPR036097">
    <property type="entry name" value="HisK_dim/P_sf"/>
</dbReference>
<proteinExistence type="predicted"/>
<dbReference type="SMART" id="SM00387">
    <property type="entry name" value="HATPase_c"/>
    <property type="match status" value="1"/>
</dbReference>
<gene>
    <name evidence="14" type="ORF">SAMN04488528_1004115</name>
</gene>
<dbReference type="Gene3D" id="6.10.340.10">
    <property type="match status" value="1"/>
</dbReference>
<dbReference type="SUPFAM" id="SSF55785">
    <property type="entry name" value="PYP-like sensor domain (PAS domain)"/>
    <property type="match status" value="1"/>
</dbReference>
<dbReference type="Gene3D" id="3.30.565.10">
    <property type="entry name" value="Histidine kinase-like ATPase, C-terminal domain"/>
    <property type="match status" value="1"/>
</dbReference>
<comment type="catalytic activity">
    <reaction evidence="1">
        <text>ATP + protein L-histidine = ADP + protein N-phospho-L-histidine.</text>
        <dbReference type="EC" id="2.7.13.3"/>
    </reaction>
</comment>
<name>A0A1I0W8P3_9CLOT</name>
<keyword evidence="7" id="KW-0547">Nucleotide-binding</keyword>
<dbReference type="SUPFAM" id="SSF47384">
    <property type="entry name" value="Homodimeric domain of signal transducing histidine kinase"/>
    <property type="match status" value="1"/>
</dbReference>
<dbReference type="PRINTS" id="PR00344">
    <property type="entry name" value="BCTRLSENSOR"/>
</dbReference>
<evidence type="ECO:0000313" key="14">
    <source>
        <dbReference type="EMBL" id="SFA84640.1"/>
    </source>
</evidence>
<dbReference type="Pfam" id="PF00512">
    <property type="entry name" value="HisKA"/>
    <property type="match status" value="1"/>
</dbReference>
<evidence type="ECO:0000256" key="9">
    <source>
        <dbReference type="ARBA" id="ARBA00022840"/>
    </source>
</evidence>
<keyword evidence="12" id="KW-1133">Transmembrane helix</keyword>
<dbReference type="PROSITE" id="PS50109">
    <property type="entry name" value="HIS_KIN"/>
    <property type="match status" value="1"/>
</dbReference>
<dbReference type="GO" id="GO:0000156">
    <property type="term" value="F:phosphorelay response regulator activity"/>
    <property type="evidence" value="ECO:0007669"/>
    <property type="project" value="TreeGrafter"/>
</dbReference>
<dbReference type="InterPro" id="IPR050351">
    <property type="entry name" value="BphY/WalK/GraS-like"/>
</dbReference>
<evidence type="ECO:0000256" key="8">
    <source>
        <dbReference type="ARBA" id="ARBA00022777"/>
    </source>
</evidence>
<dbReference type="STRING" id="84698.SAMN04488528_1004115"/>
<feature type="transmembrane region" description="Helical" evidence="12">
    <location>
        <begin position="179"/>
        <end position="200"/>
    </location>
</feature>
<evidence type="ECO:0000256" key="1">
    <source>
        <dbReference type="ARBA" id="ARBA00000085"/>
    </source>
</evidence>
<evidence type="ECO:0000256" key="11">
    <source>
        <dbReference type="ARBA" id="ARBA00023136"/>
    </source>
</evidence>
<reference evidence="14 15" key="1">
    <citation type="submission" date="2016-10" db="EMBL/GenBank/DDBJ databases">
        <authorList>
            <person name="de Groot N.N."/>
        </authorList>
    </citation>
    <scope>NUCLEOTIDE SEQUENCE [LARGE SCALE GENOMIC DNA]</scope>
    <source>
        <strain evidence="14 15">DSM 12271</strain>
    </source>
</reference>